<proteinExistence type="predicted"/>
<keyword evidence="2" id="KW-1185">Reference proteome</keyword>
<dbReference type="EMBL" id="JAGFMF010012196">
    <property type="protein sequence ID" value="KAG8506001.1"/>
    <property type="molecule type" value="Genomic_DNA"/>
</dbReference>
<evidence type="ECO:0000313" key="2">
    <source>
        <dbReference type="Proteomes" id="UP000700334"/>
    </source>
</evidence>
<organism evidence="1 2">
    <name type="scientific">Galemys pyrenaicus</name>
    <name type="common">Iberian desman</name>
    <name type="synonym">Pyrenean desman</name>
    <dbReference type="NCBI Taxonomy" id="202257"/>
    <lineage>
        <taxon>Eukaryota</taxon>
        <taxon>Metazoa</taxon>
        <taxon>Chordata</taxon>
        <taxon>Craniata</taxon>
        <taxon>Vertebrata</taxon>
        <taxon>Euteleostomi</taxon>
        <taxon>Mammalia</taxon>
        <taxon>Eutheria</taxon>
        <taxon>Laurasiatheria</taxon>
        <taxon>Eulipotyphla</taxon>
        <taxon>Talpidae</taxon>
        <taxon>Galemys</taxon>
    </lineage>
</organism>
<dbReference type="Proteomes" id="UP000700334">
    <property type="component" value="Unassembled WGS sequence"/>
</dbReference>
<feature type="non-terminal residue" evidence="1">
    <location>
        <position position="1"/>
    </location>
</feature>
<name>A0A8J6DF54_GALPY</name>
<reference evidence="1" key="1">
    <citation type="journal article" date="2021" name="Evol. Appl.">
        <title>The genome of the Pyrenean desman and the effects of bottlenecks and inbreeding on the genomic landscape of an endangered species.</title>
        <authorList>
            <person name="Escoda L."/>
            <person name="Castresana J."/>
        </authorList>
    </citation>
    <scope>NUCLEOTIDE SEQUENCE</scope>
    <source>
        <strain evidence="1">IBE-C5619</strain>
    </source>
</reference>
<comment type="caution">
    <text evidence="1">The sequence shown here is derived from an EMBL/GenBank/DDBJ whole genome shotgun (WGS) entry which is preliminary data.</text>
</comment>
<evidence type="ECO:0000313" key="1">
    <source>
        <dbReference type="EMBL" id="KAG8506001.1"/>
    </source>
</evidence>
<protein>
    <submittedName>
        <fullName evidence="1">Uncharacterized protein</fullName>
    </submittedName>
</protein>
<gene>
    <name evidence="1" type="ORF">J0S82_015549</name>
</gene>
<dbReference type="AlphaFoldDB" id="A0A8J6DF54"/>
<feature type="non-terminal residue" evidence="1">
    <location>
        <position position="66"/>
    </location>
</feature>
<accession>A0A8J6DF54</accession>
<sequence>LGPPYGVAECPGWYSQERQCCREEEVTLVSRMDHEGTKQKHTGGKYWTSFSRNIYLSGQTKAKAKA</sequence>